<evidence type="ECO:0000256" key="1">
    <source>
        <dbReference type="SAM" id="Phobius"/>
    </source>
</evidence>
<dbReference type="AlphaFoldDB" id="A0AAN5I3I7"/>
<name>A0AAN5I3I7_9BILA</name>
<keyword evidence="1" id="KW-0472">Membrane</keyword>
<proteinExistence type="predicted"/>
<feature type="non-terminal residue" evidence="2">
    <location>
        <position position="1"/>
    </location>
</feature>
<feature type="transmembrane region" description="Helical" evidence="1">
    <location>
        <begin position="138"/>
        <end position="161"/>
    </location>
</feature>
<feature type="transmembrane region" description="Helical" evidence="1">
    <location>
        <begin position="60"/>
        <end position="82"/>
    </location>
</feature>
<keyword evidence="1" id="KW-1133">Transmembrane helix</keyword>
<comment type="caution">
    <text evidence="2">The sequence shown here is derived from an EMBL/GenBank/DDBJ whole genome shotgun (WGS) entry which is preliminary data.</text>
</comment>
<gene>
    <name evidence="2" type="ORF">PMAYCL1PPCAC_20549</name>
</gene>
<protein>
    <submittedName>
        <fullName evidence="2">Uncharacterized protein</fullName>
    </submittedName>
</protein>
<keyword evidence="3" id="KW-1185">Reference proteome</keyword>
<evidence type="ECO:0000313" key="2">
    <source>
        <dbReference type="EMBL" id="GMR50354.1"/>
    </source>
</evidence>
<dbReference type="EMBL" id="BTRK01000004">
    <property type="protein sequence ID" value="GMR50354.1"/>
    <property type="molecule type" value="Genomic_DNA"/>
</dbReference>
<feature type="transmembrane region" description="Helical" evidence="1">
    <location>
        <begin position="27"/>
        <end position="48"/>
    </location>
</feature>
<reference evidence="3" key="1">
    <citation type="submission" date="2022-10" db="EMBL/GenBank/DDBJ databases">
        <title>Genome assembly of Pristionchus species.</title>
        <authorList>
            <person name="Yoshida K."/>
            <person name="Sommer R.J."/>
        </authorList>
    </citation>
    <scope>NUCLEOTIDE SEQUENCE [LARGE SCALE GENOMIC DNA]</scope>
    <source>
        <strain evidence="3">RS5460</strain>
    </source>
</reference>
<accession>A0AAN5I3I7</accession>
<dbReference type="Proteomes" id="UP001328107">
    <property type="component" value="Unassembled WGS sequence"/>
</dbReference>
<keyword evidence="1" id="KW-0812">Transmembrane</keyword>
<sequence>SRSPSVSTLSFSSSTSKMYSKTNCPGAISGTLASASLLISLALAVWGWMIYNSPEYSLPIYIPIYQSVLFVAEVVSSALLFIPTGRLKPHLIWFNFVIEILNAVSILGVGIWTAILIFDWQVLSVLSERRNKGSNLSALGATYGIGVGVSISVVAAYACYFRDLKSKKFHKTSDS</sequence>
<feature type="transmembrane region" description="Helical" evidence="1">
    <location>
        <begin position="94"/>
        <end position="118"/>
    </location>
</feature>
<organism evidence="2 3">
    <name type="scientific">Pristionchus mayeri</name>
    <dbReference type="NCBI Taxonomy" id="1317129"/>
    <lineage>
        <taxon>Eukaryota</taxon>
        <taxon>Metazoa</taxon>
        <taxon>Ecdysozoa</taxon>
        <taxon>Nematoda</taxon>
        <taxon>Chromadorea</taxon>
        <taxon>Rhabditida</taxon>
        <taxon>Rhabditina</taxon>
        <taxon>Diplogasteromorpha</taxon>
        <taxon>Diplogasteroidea</taxon>
        <taxon>Neodiplogasteridae</taxon>
        <taxon>Pristionchus</taxon>
    </lineage>
</organism>
<evidence type="ECO:0000313" key="3">
    <source>
        <dbReference type="Proteomes" id="UP001328107"/>
    </source>
</evidence>